<proteinExistence type="predicted"/>
<dbReference type="AlphaFoldDB" id="A0A6B8RUI6"/>
<organism evidence="2 3">
    <name type="scientific">Paenibacillus psychroresistens</name>
    <dbReference type="NCBI Taxonomy" id="1778678"/>
    <lineage>
        <taxon>Bacteria</taxon>
        <taxon>Bacillati</taxon>
        <taxon>Bacillota</taxon>
        <taxon>Bacilli</taxon>
        <taxon>Bacillales</taxon>
        <taxon>Paenibacillaceae</taxon>
        <taxon>Paenibacillus</taxon>
    </lineage>
</organism>
<dbReference type="KEGG" id="ppsc:EHS13_30040"/>
<feature type="region of interest" description="Disordered" evidence="1">
    <location>
        <begin position="1"/>
        <end position="20"/>
    </location>
</feature>
<reference evidence="3" key="1">
    <citation type="submission" date="2018-11" db="EMBL/GenBank/DDBJ databases">
        <title>Complete genome sequence of Paenibacillus sp. ML311-T8.</title>
        <authorList>
            <person name="Nam Y.-D."/>
            <person name="Kang J."/>
            <person name="Chung W.-H."/>
            <person name="Park Y.S."/>
        </authorList>
    </citation>
    <scope>NUCLEOTIDE SEQUENCE [LARGE SCALE GENOMIC DNA]</scope>
    <source>
        <strain evidence="3">ML311-T8</strain>
    </source>
</reference>
<dbReference type="Proteomes" id="UP000426246">
    <property type="component" value="Chromosome"/>
</dbReference>
<sequence>MVFGSESGFTPQVPATDIGPSNKSVDVNRETWETQLSEYSRECKESLILPATIKESPFFQYNNKIYPFSKENDFIAGVEGVGFGLDENGNYYFPEEKKIQIPILFYCPECKKLILTKIRLQSLIYRKYILTFLHSLVIVHQLFK</sequence>
<gene>
    <name evidence="2" type="ORF">EHS13_30040</name>
</gene>
<keyword evidence="3" id="KW-1185">Reference proteome</keyword>
<dbReference type="EMBL" id="CP034235">
    <property type="protein sequence ID" value="QGQ98818.1"/>
    <property type="molecule type" value="Genomic_DNA"/>
</dbReference>
<evidence type="ECO:0000313" key="2">
    <source>
        <dbReference type="EMBL" id="QGQ98818.1"/>
    </source>
</evidence>
<dbReference type="OrthoDB" id="2573919at2"/>
<protein>
    <submittedName>
        <fullName evidence="2">Uncharacterized protein</fullName>
    </submittedName>
</protein>
<dbReference type="RefSeq" id="WP_155703923.1">
    <property type="nucleotide sequence ID" value="NZ_CP034235.1"/>
</dbReference>
<evidence type="ECO:0000313" key="3">
    <source>
        <dbReference type="Proteomes" id="UP000426246"/>
    </source>
</evidence>
<accession>A0A6B8RUI6</accession>
<name>A0A6B8RUI6_9BACL</name>
<evidence type="ECO:0000256" key="1">
    <source>
        <dbReference type="SAM" id="MobiDB-lite"/>
    </source>
</evidence>